<dbReference type="InterPro" id="IPR036390">
    <property type="entry name" value="WH_DNA-bd_sf"/>
</dbReference>
<proteinExistence type="predicted"/>
<evidence type="ECO:0000259" key="4">
    <source>
        <dbReference type="PROSITE" id="PS50949"/>
    </source>
</evidence>
<evidence type="ECO:0000313" key="6">
    <source>
        <dbReference type="Proteomes" id="UP000196331"/>
    </source>
</evidence>
<dbReference type="InterPro" id="IPR008920">
    <property type="entry name" value="TF_FadR/GntR_C"/>
</dbReference>
<dbReference type="PANTHER" id="PTHR43537:SF5">
    <property type="entry name" value="UXU OPERON TRANSCRIPTIONAL REGULATOR"/>
    <property type="match status" value="1"/>
</dbReference>
<dbReference type="SUPFAM" id="SSF48008">
    <property type="entry name" value="GntR ligand-binding domain-like"/>
    <property type="match status" value="1"/>
</dbReference>
<dbReference type="PROSITE" id="PS50949">
    <property type="entry name" value="HTH_GNTR"/>
    <property type="match status" value="1"/>
</dbReference>
<dbReference type="Pfam" id="PF07729">
    <property type="entry name" value="FCD"/>
    <property type="match status" value="1"/>
</dbReference>
<gene>
    <name evidence="5" type="ORF">CZ787_09045</name>
</gene>
<dbReference type="SMART" id="SM00345">
    <property type="entry name" value="HTH_GNTR"/>
    <property type="match status" value="2"/>
</dbReference>
<keyword evidence="1" id="KW-0805">Transcription regulation</keyword>
<evidence type="ECO:0000256" key="3">
    <source>
        <dbReference type="ARBA" id="ARBA00023163"/>
    </source>
</evidence>
<dbReference type="EMBL" id="FUKM01000033">
    <property type="protein sequence ID" value="SJN12862.1"/>
    <property type="molecule type" value="Genomic_DNA"/>
</dbReference>
<dbReference type="SMART" id="SM00895">
    <property type="entry name" value="FCD"/>
    <property type="match status" value="1"/>
</dbReference>
<keyword evidence="2" id="KW-0238">DNA-binding</keyword>
<evidence type="ECO:0000313" key="5">
    <source>
        <dbReference type="EMBL" id="SJN12862.1"/>
    </source>
</evidence>
<dbReference type="InterPro" id="IPR000524">
    <property type="entry name" value="Tscrpt_reg_HTH_GntR"/>
</dbReference>
<name>A0A1R4HZA1_9GAMM</name>
<comment type="caution">
    <text evidence="5">The sequence shown here is derived from an EMBL/GenBank/DDBJ whole genome shotgun (WGS) entry which is preliminary data.</text>
</comment>
<dbReference type="PANTHER" id="PTHR43537">
    <property type="entry name" value="TRANSCRIPTIONAL REGULATOR, GNTR FAMILY"/>
    <property type="match status" value="1"/>
</dbReference>
<dbReference type="InterPro" id="IPR036388">
    <property type="entry name" value="WH-like_DNA-bd_sf"/>
</dbReference>
<dbReference type="GO" id="GO:0003677">
    <property type="term" value="F:DNA binding"/>
    <property type="evidence" value="ECO:0007669"/>
    <property type="project" value="UniProtKB-KW"/>
</dbReference>
<dbReference type="SUPFAM" id="SSF46785">
    <property type="entry name" value="Winged helix' DNA-binding domain"/>
    <property type="match status" value="2"/>
</dbReference>
<feature type="domain" description="HTH gntR-type" evidence="4">
    <location>
        <begin position="7"/>
        <end position="74"/>
    </location>
</feature>
<dbReference type="Proteomes" id="UP000196331">
    <property type="component" value="Unassembled WGS sequence"/>
</dbReference>
<dbReference type="RefSeq" id="WP_087108271.1">
    <property type="nucleotide sequence ID" value="NZ_FUKM01000033.1"/>
</dbReference>
<dbReference type="InterPro" id="IPR011711">
    <property type="entry name" value="GntR_C"/>
</dbReference>
<dbReference type="Pfam" id="PF00392">
    <property type="entry name" value="GntR"/>
    <property type="match status" value="1"/>
</dbReference>
<evidence type="ECO:0000256" key="2">
    <source>
        <dbReference type="ARBA" id="ARBA00023125"/>
    </source>
</evidence>
<keyword evidence="3" id="KW-0804">Transcription</keyword>
<protein>
    <submittedName>
        <fullName evidence="5">Miscellaneous not classified regulator</fullName>
    </submittedName>
</protein>
<evidence type="ECO:0000256" key="1">
    <source>
        <dbReference type="ARBA" id="ARBA00023015"/>
    </source>
</evidence>
<sequence length="303" mass="34479">MVNSASPLTAELLAKRIHTLINEEAIPVGSHLTEASYVTKLKVSRTPIRAAFQFLEEQGVVKRQPNRGFFLVDTKRGLFADADEPLEQGSSISPLCFTIGVDYLKNQIAGKITEAELAKKYTLGRSTVLQAMHAMEAEGWVSRLLGYGWEFNEFLTSQATYDQCFRFRLLIEPAALREPGYQVNEKVFGQLRQSLTEAVSEEGSTISERQMYINGTYFHESIVNGSNNQFLIESLKRANRLRRLIEYHVYARRESPVPEYKEHLAILDLLEAGDNQQAAVYLTEHLERTRQEKMRIAQGIFAR</sequence>
<dbReference type="AlphaFoldDB" id="A0A1R4HZA1"/>
<dbReference type="OrthoDB" id="8066003at2"/>
<dbReference type="Gene3D" id="1.20.120.530">
    <property type="entry name" value="GntR ligand-binding domain-like"/>
    <property type="match status" value="1"/>
</dbReference>
<organism evidence="5 6">
    <name type="scientific">Halomonas citrativorans</name>
    <dbReference type="NCBI Taxonomy" id="2742612"/>
    <lineage>
        <taxon>Bacteria</taxon>
        <taxon>Pseudomonadati</taxon>
        <taxon>Pseudomonadota</taxon>
        <taxon>Gammaproteobacteria</taxon>
        <taxon>Oceanospirillales</taxon>
        <taxon>Halomonadaceae</taxon>
        <taxon>Halomonas</taxon>
    </lineage>
</organism>
<reference evidence="5 6" key="1">
    <citation type="submission" date="2017-02" db="EMBL/GenBank/DDBJ databases">
        <authorList>
            <person name="Dridi B."/>
        </authorList>
    </citation>
    <scope>NUCLEOTIDE SEQUENCE [LARGE SCALE GENOMIC DNA]</scope>
    <source>
        <strain evidence="5 6">JB380</strain>
    </source>
</reference>
<dbReference type="GO" id="GO:0003700">
    <property type="term" value="F:DNA-binding transcription factor activity"/>
    <property type="evidence" value="ECO:0007669"/>
    <property type="project" value="InterPro"/>
</dbReference>
<accession>A0A1R4HZA1</accession>
<dbReference type="Gene3D" id="1.10.10.10">
    <property type="entry name" value="Winged helix-like DNA-binding domain superfamily/Winged helix DNA-binding domain"/>
    <property type="match status" value="2"/>
</dbReference>